<dbReference type="Pfam" id="PF03466">
    <property type="entry name" value="LysR_substrate"/>
    <property type="match status" value="1"/>
</dbReference>
<dbReference type="PANTHER" id="PTHR30346:SF29">
    <property type="entry name" value="LYSR SUBSTRATE-BINDING"/>
    <property type="match status" value="1"/>
</dbReference>
<sequence>MALFLRGPRGVTLTEEVSSLMPHLRAIDASMSIIERKAKDSATSKAAPLLLGVESTALLDALADYPTPPNVKLQIVMAESESLLPSLLSGSLHLAITTDPGESSKKFPTGFRIATIREQEVGLVFPSNHELDGTSKIHLNDLKNEQWSSYPPGTALHDTLIQACKSVGFIPHIRYFATSEVGMGRILARKDSVSLGTQLFAADVGGQWQSIGLPSACRVIAAWNPSRIRPGVVESVVKHLRMHSIWTAAVPGRI</sequence>
<protein>
    <submittedName>
        <fullName evidence="6">Putative LysR-family transcriptional regulator</fullName>
    </submittedName>
</protein>
<geneLocation type="plasmid" evidence="6">
    <name>SAP2</name>
</geneLocation>
<dbReference type="GO" id="GO:0003677">
    <property type="term" value="F:DNA binding"/>
    <property type="evidence" value="ECO:0007669"/>
    <property type="project" value="UniProtKB-KW"/>
</dbReference>
<gene>
    <name evidence="6" type="ORF">SAVERM_2p111</name>
</gene>
<evidence type="ECO:0000256" key="1">
    <source>
        <dbReference type="ARBA" id="ARBA00009437"/>
    </source>
</evidence>
<dbReference type="GO" id="GO:0003700">
    <property type="term" value="F:DNA-binding transcription factor activity"/>
    <property type="evidence" value="ECO:0007669"/>
    <property type="project" value="TreeGrafter"/>
</dbReference>
<keyword evidence="6" id="KW-0614">Plasmid</keyword>
<dbReference type="EMBL" id="AP017380">
    <property type="protein sequence ID" value="BAU77555.1"/>
    <property type="molecule type" value="Genomic_DNA"/>
</dbReference>
<dbReference type="AlphaFoldDB" id="A0A143SZF0"/>
<comment type="similarity">
    <text evidence="1">Belongs to the LysR transcriptional regulatory family.</text>
</comment>
<organism evidence="6">
    <name type="scientific">Streptomyces avermitilis (strain ATCC 31267 / DSM 46492 / JCM 5070 / NBRC 14893 / NCIMB 12804 / NRRL 8165 / MA-4680)</name>
    <dbReference type="NCBI Taxonomy" id="227882"/>
    <lineage>
        <taxon>Bacteria</taxon>
        <taxon>Bacillati</taxon>
        <taxon>Actinomycetota</taxon>
        <taxon>Actinomycetes</taxon>
        <taxon>Kitasatosporales</taxon>
        <taxon>Streptomycetaceae</taxon>
        <taxon>Streptomyces</taxon>
    </lineage>
</organism>
<name>A0A143SZF0_STRAW</name>
<keyword evidence="2" id="KW-0805">Transcription regulation</keyword>
<evidence type="ECO:0000313" key="6">
    <source>
        <dbReference type="EMBL" id="BAU77555.1"/>
    </source>
</evidence>
<proteinExistence type="inferred from homology"/>
<dbReference type="Gene3D" id="3.40.190.290">
    <property type="match status" value="1"/>
</dbReference>
<feature type="domain" description="LysR substrate-binding" evidence="5">
    <location>
        <begin position="67"/>
        <end position="241"/>
    </location>
</feature>
<dbReference type="SUPFAM" id="SSF53850">
    <property type="entry name" value="Periplasmic binding protein-like II"/>
    <property type="match status" value="1"/>
</dbReference>
<reference evidence="6" key="1">
    <citation type="submission" date="2016-03" db="EMBL/GenBank/DDBJ databases">
        <title>Complete sequence of the second linear plasmid SAP2 of Streptomyces avermitilis.</title>
        <authorList>
            <person name="Ikeda H."/>
        </authorList>
    </citation>
    <scope>NUCLEOTIDE SEQUENCE</scope>
    <source>
        <strain evidence="6">MA-4680</strain>
        <plasmid evidence="6">SAP2</plasmid>
    </source>
</reference>
<evidence type="ECO:0000256" key="3">
    <source>
        <dbReference type="ARBA" id="ARBA00023125"/>
    </source>
</evidence>
<keyword evidence="3" id="KW-0238">DNA-binding</keyword>
<dbReference type="GO" id="GO:0032993">
    <property type="term" value="C:protein-DNA complex"/>
    <property type="evidence" value="ECO:0007669"/>
    <property type="project" value="TreeGrafter"/>
</dbReference>
<evidence type="ECO:0000256" key="2">
    <source>
        <dbReference type="ARBA" id="ARBA00023015"/>
    </source>
</evidence>
<accession>A0A143SZF0</accession>
<dbReference type="PANTHER" id="PTHR30346">
    <property type="entry name" value="TRANSCRIPTIONAL DUAL REGULATOR HCAR-RELATED"/>
    <property type="match status" value="1"/>
</dbReference>
<dbReference type="InterPro" id="IPR005119">
    <property type="entry name" value="LysR_subst-bd"/>
</dbReference>
<evidence type="ECO:0000256" key="4">
    <source>
        <dbReference type="ARBA" id="ARBA00023163"/>
    </source>
</evidence>
<keyword evidence="4" id="KW-0804">Transcription</keyword>
<evidence type="ECO:0000259" key="5">
    <source>
        <dbReference type="Pfam" id="PF03466"/>
    </source>
</evidence>